<comment type="function">
    <text evidence="11">Master enzyme that delivers sulfur to a number of partners involved in Fe-S cluster assembly, tRNA modification or cofactor biosynthesis. Catalyzes the removal of elemental sulfur atoms from cysteine to produce alanine. Functions as a sulfur delivery protein for Fe-S cluster synthesis onto IscU, an Fe-S scaffold assembly protein, as well as other S acceptor proteins.</text>
</comment>
<dbReference type="InterPro" id="IPR015421">
    <property type="entry name" value="PyrdxlP-dep_Trfase_major"/>
</dbReference>
<dbReference type="PIRSF" id="PIRSF005572">
    <property type="entry name" value="NifS"/>
    <property type="match status" value="1"/>
</dbReference>
<dbReference type="GO" id="GO:0046872">
    <property type="term" value="F:metal ion binding"/>
    <property type="evidence" value="ECO:0007669"/>
    <property type="project" value="UniProtKB-KW"/>
</dbReference>
<dbReference type="InterPro" id="IPR015424">
    <property type="entry name" value="PyrdxlP-dep_Trfase"/>
</dbReference>
<dbReference type="FunFam" id="3.40.640.10:FF:000003">
    <property type="entry name" value="Cysteine desulfurase IscS"/>
    <property type="match status" value="1"/>
</dbReference>
<comment type="similarity">
    <text evidence="2 11">Belongs to the class-V pyridoxal-phosphate-dependent aminotransferase family. NifS/IscS subfamily.</text>
</comment>
<evidence type="ECO:0000256" key="12">
    <source>
        <dbReference type="RuleBase" id="RU004504"/>
    </source>
</evidence>
<feature type="binding site" evidence="11">
    <location>
        <position position="237"/>
    </location>
    <ligand>
        <name>pyridoxal 5'-phosphate</name>
        <dbReference type="ChEBI" id="CHEBI:597326"/>
    </ligand>
</feature>
<evidence type="ECO:0000313" key="15">
    <source>
        <dbReference type="Proteomes" id="UP000298324"/>
    </source>
</evidence>
<feature type="binding site" description="via persulfide group" evidence="11">
    <location>
        <position position="325"/>
    </location>
    <ligand>
        <name>[2Fe-2S] cluster</name>
        <dbReference type="ChEBI" id="CHEBI:190135"/>
        <note>ligand shared with IscU</note>
    </ligand>
</feature>
<dbReference type="InterPro" id="IPR016454">
    <property type="entry name" value="Cysteine_dSase"/>
</dbReference>
<keyword evidence="7 11" id="KW-0663">Pyridoxal phosphate</keyword>
<sequence length="400" mass="43647">MRRVYFDHSATTPVHPAVAEEMYRYVNKTFGNPSSVHFFGREARKAVEEAREKVARAIGSRPEEVIFTSGGTESDLMAIKGVAYANCNKGNHIITSSVEHHAVLDNCKALEKEGFAVTVLPVDADGMVSPDSVAAAITDKTILITIMHANNEVGTIQPIHEIGRLAREKGILFHTDAVQSFGKIPVNVDELLVDFVSISGHKIYGPKGIGALYIRKGVRWLPISLGGGQERKRRPGTENVPGIAALGKAAEIAMETMADEAARLTLLRDRIIKEVMENYSNVRLNGHPTKRLPNHVNFAFEFIEGEALLLSLDLQGVAASSGSACTSGSLEPSHVLLAMGIPPEIAHGSLRITLGKDNNEEDVSYFLEVLPAIIDRLRAMSPLYHKVSDDCETCDKTWCR</sequence>
<dbReference type="Proteomes" id="UP000298324">
    <property type="component" value="Unassembled WGS sequence"/>
</dbReference>
<feature type="binding site" evidence="11">
    <location>
        <begin position="71"/>
        <end position="72"/>
    </location>
    <ligand>
        <name>pyridoxal 5'-phosphate</name>
        <dbReference type="ChEBI" id="CHEBI:597326"/>
    </ligand>
</feature>
<organism evidence="14 15">
    <name type="scientific">Pelotomaculum schinkii</name>
    <dbReference type="NCBI Taxonomy" id="78350"/>
    <lineage>
        <taxon>Bacteria</taxon>
        <taxon>Bacillati</taxon>
        <taxon>Bacillota</taxon>
        <taxon>Clostridia</taxon>
        <taxon>Eubacteriales</taxon>
        <taxon>Desulfotomaculaceae</taxon>
        <taxon>Pelotomaculum</taxon>
    </lineage>
</organism>
<dbReference type="PANTHER" id="PTHR11601">
    <property type="entry name" value="CYSTEINE DESULFURYLASE FAMILY MEMBER"/>
    <property type="match status" value="1"/>
</dbReference>
<name>A0A4Y7RC44_9FIRM</name>
<feature type="binding site" evidence="11">
    <location>
        <position position="151"/>
    </location>
    <ligand>
        <name>pyridoxal 5'-phosphate</name>
        <dbReference type="ChEBI" id="CHEBI:597326"/>
    </ligand>
</feature>
<evidence type="ECO:0000256" key="8">
    <source>
        <dbReference type="ARBA" id="ARBA00023004"/>
    </source>
</evidence>
<evidence type="ECO:0000256" key="3">
    <source>
        <dbReference type="ARBA" id="ARBA00022490"/>
    </source>
</evidence>
<dbReference type="InterPro" id="IPR017772">
    <property type="entry name" value="Cys_deSase_NifS_bac/arc"/>
</dbReference>
<dbReference type="EMBL" id="QFGA01000001">
    <property type="protein sequence ID" value="TEB06554.1"/>
    <property type="molecule type" value="Genomic_DNA"/>
</dbReference>
<evidence type="ECO:0000256" key="4">
    <source>
        <dbReference type="ARBA" id="ARBA00022679"/>
    </source>
</evidence>
<feature type="binding site" evidence="11">
    <location>
        <begin position="199"/>
        <end position="201"/>
    </location>
    <ligand>
        <name>pyridoxal 5'-phosphate</name>
        <dbReference type="ChEBI" id="CHEBI:597326"/>
    </ligand>
</feature>
<dbReference type="InterPro" id="IPR000192">
    <property type="entry name" value="Aminotrans_V_dom"/>
</dbReference>
<comment type="cofactor">
    <cofactor evidence="1 11 12">
        <name>pyridoxal 5'-phosphate</name>
        <dbReference type="ChEBI" id="CHEBI:597326"/>
    </cofactor>
</comment>
<dbReference type="InterPro" id="IPR010240">
    <property type="entry name" value="Cys_deSase_IscS"/>
</dbReference>
<dbReference type="GO" id="GO:0051537">
    <property type="term" value="F:2 iron, 2 sulfur cluster binding"/>
    <property type="evidence" value="ECO:0007669"/>
    <property type="project" value="UniProtKB-UniRule"/>
</dbReference>
<evidence type="ECO:0000256" key="10">
    <source>
        <dbReference type="ARBA" id="ARBA00050776"/>
    </source>
</evidence>
<evidence type="ECO:0000256" key="9">
    <source>
        <dbReference type="ARBA" id="ARBA00023014"/>
    </source>
</evidence>
<dbReference type="GO" id="GO:0044571">
    <property type="term" value="P:[2Fe-2S] cluster assembly"/>
    <property type="evidence" value="ECO:0007669"/>
    <property type="project" value="UniProtKB-UniRule"/>
</dbReference>
<dbReference type="EC" id="2.8.1.7" evidence="11"/>
<dbReference type="Pfam" id="PF00266">
    <property type="entry name" value="Aminotran_5"/>
    <property type="match status" value="1"/>
</dbReference>
<comment type="caution">
    <text evidence="14">The sequence shown here is derived from an EMBL/GenBank/DDBJ whole genome shotgun (WGS) entry which is preliminary data.</text>
</comment>
<keyword evidence="3 11" id="KW-0963">Cytoplasm</keyword>
<reference evidence="14 15" key="1">
    <citation type="journal article" date="2018" name="Environ. Microbiol.">
        <title>Novel energy conservation strategies and behaviour of Pelotomaculum schinkii driving syntrophic propionate catabolism.</title>
        <authorList>
            <person name="Hidalgo-Ahumada C.A.P."/>
            <person name="Nobu M.K."/>
            <person name="Narihiro T."/>
            <person name="Tamaki H."/>
            <person name="Liu W.T."/>
            <person name="Kamagata Y."/>
            <person name="Stams A.J.M."/>
            <person name="Imachi H."/>
            <person name="Sousa D.Z."/>
        </authorList>
    </citation>
    <scope>NUCLEOTIDE SEQUENCE [LARGE SCALE GENOMIC DNA]</scope>
    <source>
        <strain evidence="14 15">HH</strain>
    </source>
</reference>
<dbReference type="Gene3D" id="1.10.260.50">
    <property type="match status" value="1"/>
</dbReference>
<keyword evidence="6 11" id="KW-0479">Metal-binding</keyword>
<protein>
    <recommendedName>
        <fullName evidence="11">Cysteine desulfurase IscS</fullName>
        <ecNumber evidence="11">2.8.1.7</ecNumber>
    </recommendedName>
</protein>
<dbReference type="GO" id="GO:1990221">
    <property type="term" value="C:L-cysteine desulfurase complex"/>
    <property type="evidence" value="ECO:0007669"/>
    <property type="project" value="UniProtKB-ARBA"/>
</dbReference>
<dbReference type="PANTHER" id="PTHR11601:SF34">
    <property type="entry name" value="CYSTEINE DESULFURASE"/>
    <property type="match status" value="1"/>
</dbReference>
<proteinExistence type="inferred from homology"/>
<dbReference type="InterPro" id="IPR015422">
    <property type="entry name" value="PyrdxlP-dep_Trfase_small"/>
</dbReference>
<dbReference type="NCBIfam" id="TIGR03402">
    <property type="entry name" value="FeS_nifS"/>
    <property type="match status" value="1"/>
</dbReference>
<dbReference type="UniPathway" id="UPA00266"/>
<dbReference type="RefSeq" id="WP_190238790.1">
    <property type="nucleotide sequence ID" value="NZ_QFGA01000001.1"/>
</dbReference>
<evidence type="ECO:0000256" key="7">
    <source>
        <dbReference type="ARBA" id="ARBA00022898"/>
    </source>
</evidence>
<dbReference type="GO" id="GO:0030170">
    <property type="term" value="F:pyridoxal phosphate binding"/>
    <property type="evidence" value="ECO:0007669"/>
    <property type="project" value="UniProtKB-UniRule"/>
</dbReference>
<dbReference type="Gene3D" id="3.40.640.10">
    <property type="entry name" value="Type I PLP-dependent aspartate aminotransferase-like (Major domain)"/>
    <property type="match status" value="1"/>
</dbReference>
<dbReference type="SUPFAM" id="SSF53383">
    <property type="entry name" value="PLP-dependent transferases"/>
    <property type="match status" value="1"/>
</dbReference>
<feature type="binding site" evidence="11">
    <location>
        <position position="179"/>
    </location>
    <ligand>
        <name>pyridoxal 5'-phosphate</name>
        <dbReference type="ChEBI" id="CHEBI:597326"/>
    </ligand>
</feature>
<evidence type="ECO:0000256" key="5">
    <source>
        <dbReference type="ARBA" id="ARBA00022714"/>
    </source>
</evidence>
<keyword evidence="15" id="KW-1185">Reference proteome</keyword>
<comment type="catalytic activity">
    <reaction evidence="10 11">
        <text>(sulfur carrier)-H + L-cysteine = (sulfur carrier)-SH + L-alanine</text>
        <dbReference type="Rhea" id="RHEA:43892"/>
        <dbReference type="Rhea" id="RHEA-COMP:14737"/>
        <dbReference type="Rhea" id="RHEA-COMP:14739"/>
        <dbReference type="ChEBI" id="CHEBI:29917"/>
        <dbReference type="ChEBI" id="CHEBI:35235"/>
        <dbReference type="ChEBI" id="CHEBI:57972"/>
        <dbReference type="ChEBI" id="CHEBI:64428"/>
        <dbReference type="EC" id="2.8.1.7"/>
    </reaction>
</comment>
<dbReference type="NCBIfam" id="NF002806">
    <property type="entry name" value="PRK02948.1"/>
    <property type="match status" value="1"/>
</dbReference>
<dbReference type="Gene3D" id="3.90.1150.10">
    <property type="entry name" value="Aspartate Aminotransferase, domain 1"/>
    <property type="match status" value="1"/>
</dbReference>
<comment type="pathway">
    <text evidence="11">Cofactor biosynthesis; iron-sulfur cluster biosynthesis.</text>
</comment>
<keyword evidence="8 11" id="KW-0408">Iron</keyword>
<dbReference type="GO" id="GO:0031071">
    <property type="term" value="F:cysteine desulfurase activity"/>
    <property type="evidence" value="ECO:0007669"/>
    <property type="project" value="UniProtKB-UniRule"/>
</dbReference>
<dbReference type="GO" id="GO:0006520">
    <property type="term" value="P:amino acid metabolic process"/>
    <property type="evidence" value="ECO:0007669"/>
    <property type="project" value="InterPro"/>
</dbReference>
<dbReference type="InterPro" id="IPR020578">
    <property type="entry name" value="Aminotrans_V_PyrdxlP_BS"/>
</dbReference>
<keyword evidence="4 11" id="KW-0808">Transferase</keyword>
<keyword evidence="9 11" id="KW-0411">Iron-sulfur</keyword>
<comment type="subcellular location">
    <subcellularLocation>
        <location evidence="11">Cytoplasm</location>
    </subcellularLocation>
</comment>
<dbReference type="HAMAP" id="MF_00331">
    <property type="entry name" value="Cys_desulf_IscS"/>
    <property type="match status" value="1"/>
</dbReference>
<dbReference type="AlphaFoldDB" id="A0A4Y7RC44"/>
<evidence type="ECO:0000256" key="6">
    <source>
        <dbReference type="ARBA" id="ARBA00022723"/>
    </source>
</evidence>
<feature type="domain" description="Aminotransferase class V" evidence="13">
    <location>
        <begin position="4"/>
        <end position="366"/>
    </location>
</feature>
<evidence type="ECO:0000256" key="11">
    <source>
        <dbReference type="HAMAP-Rule" id="MF_00331"/>
    </source>
</evidence>
<evidence type="ECO:0000313" key="14">
    <source>
        <dbReference type="EMBL" id="TEB06554.1"/>
    </source>
</evidence>
<evidence type="ECO:0000256" key="1">
    <source>
        <dbReference type="ARBA" id="ARBA00001933"/>
    </source>
</evidence>
<gene>
    <name evidence="14" type="primary">iscS_1</name>
    <name evidence="11" type="synonym">iscS</name>
    <name evidence="14" type="ORF">Psch_00086</name>
</gene>
<feature type="active site" description="Cysteine persulfide intermediate" evidence="11">
    <location>
        <position position="325"/>
    </location>
</feature>
<comment type="subunit">
    <text evidence="11">Homodimer. Forms a heterotetramer with IscU, interacts with other sulfur acceptors.</text>
</comment>
<evidence type="ECO:0000256" key="2">
    <source>
        <dbReference type="ARBA" id="ARBA00006490"/>
    </source>
</evidence>
<dbReference type="PROSITE" id="PS00595">
    <property type="entry name" value="AA_TRANSFER_CLASS_5"/>
    <property type="match status" value="1"/>
</dbReference>
<keyword evidence="5 11" id="KW-0001">2Fe-2S</keyword>
<evidence type="ECO:0000259" key="13">
    <source>
        <dbReference type="Pfam" id="PF00266"/>
    </source>
</evidence>
<feature type="modified residue" description="N6-(pyridoxal phosphate)lysine" evidence="11">
    <location>
        <position position="202"/>
    </location>
</feature>
<accession>A0A4Y7RC44</accession>